<feature type="region of interest" description="Disordered" evidence="1">
    <location>
        <begin position="1"/>
        <end position="31"/>
    </location>
</feature>
<evidence type="ECO:0000256" key="1">
    <source>
        <dbReference type="SAM" id="MobiDB-lite"/>
    </source>
</evidence>
<dbReference type="EMBL" id="RFFH01000017">
    <property type="protein sequence ID" value="RMI28983.1"/>
    <property type="molecule type" value="Genomic_DNA"/>
</dbReference>
<keyword evidence="3" id="KW-1185">Reference proteome</keyword>
<name>A0A3M2KXM8_9NOCA</name>
<comment type="caution">
    <text evidence="2">The sequence shown here is derived from an EMBL/GenBank/DDBJ whole genome shotgun (WGS) entry which is preliminary data.</text>
</comment>
<proteinExistence type="predicted"/>
<feature type="compositionally biased region" description="Polar residues" evidence="1">
    <location>
        <begin position="97"/>
        <end position="124"/>
    </location>
</feature>
<protein>
    <submittedName>
        <fullName evidence="2">Uncharacterized protein</fullName>
    </submittedName>
</protein>
<organism evidence="2 3">
    <name type="scientific">Nocardia stercoris</name>
    <dbReference type="NCBI Taxonomy" id="2483361"/>
    <lineage>
        <taxon>Bacteria</taxon>
        <taxon>Bacillati</taxon>
        <taxon>Actinomycetota</taxon>
        <taxon>Actinomycetes</taxon>
        <taxon>Mycobacteriales</taxon>
        <taxon>Nocardiaceae</taxon>
        <taxon>Nocardia</taxon>
    </lineage>
</organism>
<evidence type="ECO:0000313" key="2">
    <source>
        <dbReference type="EMBL" id="RMI28983.1"/>
    </source>
</evidence>
<sequence length="147" mass="15993">MAIATIGKQAKNPVRSNAGESVQAVGKGTRNRSHQYTVVTMAVSKVYLGTEWLWRTVHRASVTRRRSASQRTAAKVTNVVVMKTGPNHPKAEMPPSRTASSTSLVDSTKLRNSPPATRRATCSMSDDGLDLGRLPSSSSALRTRCRW</sequence>
<accession>A0A3M2KXM8</accession>
<evidence type="ECO:0000313" key="3">
    <source>
        <dbReference type="Proteomes" id="UP000279275"/>
    </source>
</evidence>
<dbReference type="AlphaFoldDB" id="A0A3M2KXM8"/>
<feature type="region of interest" description="Disordered" evidence="1">
    <location>
        <begin position="78"/>
        <end position="135"/>
    </location>
</feature>
<gene>
    <name evidence="2" type="ORF">EBN03_28015</name>
</gene>
<reference evidence="2 3" key="1">
    <citation type="submission" date="2018-10" db="EMBL/GenBank/DDBJ databases">
        <title>Isolation from cow dung.</title>
        <authorList>
            <person name="Ling L."/>
        </authorList>
    </citation>
    <scope>NUCLEOTIDE SEQUENCE [LARGE SCALE GENOMIC DNA]</scope>
    <source>
        <strain evidence="2 3">NEAU-LL90</strain>
    </source>
</reference>
<dbReference type="Proteomes" id="UP000279275">
    <property type="component" value="Unassembled WGS sequence"/>
</dbReference>